<organism evidence="1 2">
    <name type="scientific">Lysinibacillus irui</name>
    <dbReference type="NCBI Taxonomy" id="2998077"/>
    <lineage>
        <taxon>Bacteria</taxon>
        <taxon>Bacillati</taxon>
        <taxon>Bacillota</taxon>
        <taxon>Bacilli</taxon>
        <taxon>Bacillales</taxon>
        <taxon>Bacillaceae</taxon>
        <taxon>Lysinibacillus</taxon>
    </lineage>
</organism>
<sequence length="28" mass="3352">MGHEKSQTTKIYTQLSGKLRQDLYSKYF</sequence>
<dbReference type="AlphaFoldDB" id="A0AAJ5UVL7"/>
<dbReference type="EMBL" id="CP113527">
    <property type="protein sequence ID" value="WDV09039.1"/>
    <property type="molecule type" value="Genomic_DNA"/>
</dbReference>
<dbReference type="Proteomes" id="UP001219585">
    <property type="component" value="Chromosome"/>
</dbReference>
<protein>
    <recommendedName>
        <fullName evidence="3">Integrase</fullName>
    </recommendedName>
</protein>
<evidence type="ECO:0000313" key="2">
    <source>
        <dbReference type="Proteomes" id="UP001219585"/>
    </source>
</evidence>
<accession>A0AAJ5UVL7</accession>
<evidence type="ECO:0008006" key="3">
    <source>
        <dbReference type="Google" id="ProtNLM"/>
    </source>
</evidence>
<proteinExistence type="predicted"/>
<dbReference type="KEGG" id="liu:OU989_05595"/>
<reference evidence="1" key="1">
    <citation type="submission" date="2022-11" db="EMBL/GenBank/DDBJ databases">
        <title>Lysinibacillus irui.</title>
        <authorList>
            <person name="Akintayo S.O."/>
        </authorList>
    </citation>
    <scope>NUCLEOTIDE SEQUENCE</scope>
    <source>
        <strain evidence="1">IRB4-01</strain>
    </source>
</reference>
<evidence type="ECO:0000313" key="1">
    <source>
        <dbReference type="EMBL" id="WDV09039.1"/>
    </source>
</evidence>
<gene>
    <name evidence="1" type="ORF">OU989_05595</name>
</gene>
<name>A0AAJ5UVL7_9BACI</name>